<comment type="caution">
    <text evidence="2">The sequence shown here is derived from an EMBL/GenBank/DDBJ whole genome shotgun (WGS) entry which is preliminary data.</text>
</comment>
<feature type="compositionally biased region" description="Basic and acidic residues" evidence="1">
    <location>
        <begin position="1"/>
        <end position="14"/>
    </location>
</feature>
<accession>A0ABS5TJL0</accession>
<gene>
    <name evidence="2" type="ORF">KIH74_20145</name>
</gene>
<name>A0ABS5TJL0_9ACTN</name>
<feature type="compositionally biased region" description="Low complexity" evidence="1">
    <location>
        <begin position="42"/>
        <end position="74"/>
    </location>
</feature>
<evidence type="ECO:0000313" key="2">
    <source>
        <dbReference type="EMBL" id="MBT0771261.1"/>
    </source>
</evidence>
<evidence type="ECO:0000256" key="1">
    <source>
        <dbReference type="SAM" id="MobiDB-lite"/>
    </source>
</evidence>
<proteinExistence type="predicted"/>
<feature type="compositionally biased region" description="Basic and acidic residues" evidence="1">
    <location>
        <begin position="75"/>
        <end position="98"/>
    </location>
</feature>
<sequence length="211" mass="21533">MDTESRSGVDRSRDVILPAPGSSGVRAGQGTGDNPQGAVDNGADAVRAALGRARAAAAARGDKPGAPGRVGAAARARERREGANTRSGAHPDARDPQGIDKVMGRLIAERGWTETVAVGGVLGRWDQIVGPDVAGHCQPLSFVDGVLTVGADSSAWATQVRLLSNNLLGLLAREVGEGTVTRIVVRGPSAPSWRHGPRVAPGSKGPGDTYG</sequence>
<dbReference type="Pfam" id="PF05258">
    <property type="entry name" value="DciA"/>
    <property type="match status" value="1"/>
</dbReference>
<evidence type="ECO:0000313" key="3">
    <source>
        <dbReference type="Proteomes" id="UP001197247"/>
    </source>
</evidence>
<dbReference type="PANTHER" id="PTHR36456:SF1">
    <property type="entry name" value="UPF0232 PROTEIN SCO3875"/>
    <property type="match status" value="1"/>
</dbReference>
<feature type="region of interest" description="Disordered" evidence="1">
    <location>
        <begin position="1"/>
        <end position="98"/>
    </location>
</feature>
<organism evidence="2 3">
    <name type="scientific">Kineosporia corallincola</name>
    <dbReference type="NCBI Taxonomy" id="2835133"/>
    <lineage>
        <taxon>Bacteria</taxon>
        <taxon>Bacillati</taxon>
        <taxon>Actinomycetota</taxon>
        <taxon>Actinomycetes</taxon>
        <taxon>Kineosporiales</taxon>
        <taxon>Kineosporiaceae</taxon>
        <taxon>Kineosporia</taxon>
    </lineage>
</organism>
<reference evidence="2 3" key="1">
    <citation type="submission" date="2021-05" db="EMBL/GenBank/DDBJ databases">
        <title>Kineosporia and Streptomyces sp. nov. two new marine actinobacteria isolated from Coral.</title>
        <authorList>
            <person name="Buangrab K."/>
            <person name="Sutthacheep M."/>
            <person name="Yeemin T."/>
            <person name="Harunari E."/>
            <person name="Igarashi Y."/>
            <person name="Kanchanasin P."/>
            <person name="Tanasupawat S."/>
            <person name="Phongsopitanun W."/>
        </authorList>
    </citation>
    <scope>NUCLEOTIDE SEQUENCE [LARGE SCALE GENOMIC DNA]</scope>
    <source>
        <strain evidence="2 3">J2-2</strain>
    </source>
</reference>
<dbReference type="PANTHER" id="PTHR36456">
    <property type="entry name" value="UPF0232 PROTEIN SCO3875"/>
    <property type="match status" value="1"/>
</dbReference>
<dbReference type="EMBL" id="JAHBAY010000008">
    <property type="protein sequence ID" value="MBT0771261.1"/>
    <property type="molecule type" value="Genomic_DNA"/>
</dbReference>
<protein>
    <submittedName>
        <fullName evidence="2">DUF721 domain-containing protein</fullName>
    </submittedName>
</protein>
<feature type="region of interest" description="Disordered" evidence="1">
    <location>
        <begin position="190"/>
        <end position="211"/>
    </location>
</feature>
<dbReference type="Proteomes" id="UP001197247">
    <property type="component" value="Unassembled WGS sequence"/>
</dbReference>
<keyword evidence="3" id="KW-1185">Reference proteome</keyword>
<dbReference type="InterPro" id="IPR007922">
    <property type="entry name" value="DciA-like"/>
</dbReference>